<organism evidence="2 3">
    <name type="scientific">Babesia duncani</name>
    <dbReference type="NCBI Taxonomy" id="323732"/>
    <lineage>
        <taxon>Eukaryota</taxon>
        <taxon>Sar</taxon>
        <taxon>Alveolata</taxon>
        <taxon>Apicomplexa</taxon>
        <taxon>Aconoidasida</taxon>
        <taxon>Piroplasmida</taxon>
        <taxon>Babesiidae</taxon>
        <taxon>Babesia</taxon>
    </lineage>
</organism>
<dbReference type="AlphaFoldDB" id="A0AAD9PJD1"/>
<name>A0AAD9PJD1_9APIC</name>
<dbReference type="GeneID" id="94336845"/>
<keyword evidence="3" id="KW-1185">Reference proteome</keyword>
<sequence length="680" mass="76498">MNPSDNVDTGSKGHESGLRGSTPPQPLQHRPNHDTKKPKANKNPSKFHCCKRHKDLKTASKVEGNGHRTLNISEQKTTCWVECTQQRFTGGNITLYTPIFYEDYKKLVEGHSPIWTSDNGEKLHGVLLLHSKDGDAMQIETIFNESKGYEYYMKSVEGWVKCPFKTFADGIYKHLNPVNLNMVTKTDGRFTTQSARYWVNERSTIVECPLKDIYLRVAVDTNVIWEHDEKKEICTRIIHRKNQGEEWLELSIIGEEGAKRIIFAKTESKWQKEKTAEHTYEPMPEEGDTTREHQDYGQGALSEAIEVEDSNSNNECEDIRTQIVLEESQPPSSTGSAQSVSLETSDPVVVSEDLHYSSSAESEESALIDTKAPSLYDSGELSDSETDESTTEVEKSGATEVMQPPSNKDTSVSPTKVVNPTQFQTTSGKEMPELHKEILERVITDESRTTLLTQRGEPKEVKEPIIVSNIQTPVLMEMPYKSPNAEVQTDPSTKAEKDSQMGKENVSSKDSALLIQRGTPKYYQKPRSGEEIPIQKAYGTMAYAIGTGIIAPPSTTGDGSEQPDETAIKEQDSKSKGPQSPDDKKKEDLKVDQKDSQKEEKKDDKKADQKDSQKEEKKDDKKADQKDSQKEEKKDDKKVDQKDVPEKEKKDDKKDPNKGEFAKMWLPISIIAAVPIFLIC</sequence>
<feature type="compositionally biased region" description="Basic and acidic residues" evidence="1">
    <location>
        <begin position="566"/>
        <end position="661"/>
    </location>
</feature>
<reference evidence="2" key="1">
    <citation type="journal article" date="2023" name="Nat. Microbiol.">
        <title>Babesia duncani multi-omics identifies virulence factors and drug targets.</title>
        <authorList>
            <person name="Singh P."/>
            <person name="Lonardi S."/>
            <person name="Liang Q."/>
            <person name="Vydyam P."/>
            <person name="Khabirova E."/>
            <person name="Fang T."/>
            <person name="Gihaz S."/>
            <person name="Thekkiniath J."/>
            <person name="Munshi M."/>
            <person name="Abel S."/>
            <person name="Ciampossin L."/>
            <person name="Batugedara G."/>
            <person name="Gupta M."/>
            <person name="Lu X.M."/>
            <person name="Lenz T."/>
            <person name="Chakravarty S."/>
            <person name="Cornillot E."/>
            <person name="Hu Y."/>
            <person name="Ma W."/>
            <person name="Gonzalez L.M."/>
            <person name="Sanchez S."/>
            <person name="Estrada K."/>
            <person name="Sanchez-Flores A."/>
            <person name="Montero E."/>
            <person name="Harb O.S."/>
            <person name="Le Roch K.G."/>
            <person name="Mamoun C.B."/>
        </authorList>
    </citation>
    <scope>NUCLEOTIDE SEQUENCE</scope>
    <source>
        <strain evidence="2">WA1</strain>
    </source>
</reference>
<feature type="region of interest" description="Disordered" evidence="1">
    <location>
        <begin position="1"/>
        <end position="47"/>
    </location>
</feature>
<dbReference type="RefSeq" id="XP_067802792.1">
    <property type="nucleotide sequence ID" value="XM_067947570.1"/>
</dbReference>
<feature type="region of interest" description="Disordered" evidence="1">
    <location>
        <begin position="548"/>
        <end position="663"/>
    </location>
</feature>
<dbReference type="KEGG" id="bdw:94336845"/>
<feature type="compositionally biased region" description="Acidic residues" evidence="1">
    <location>
        <begin position="380"/>
        <end position="391"/>
    </location>
</feature>
<feature type="compositionally biased region" description="Polar residues" evidence="1">
    <location>
        <begin position="329"/>
        <end position="344"/>
    </location>
</feature>
<feature type="region of interest" description="Disordered" evidence="1">
    <location>
        <begin position="323"/>
        <end position="433"/>
    </location>
</feature>
<dbReference type="EMBL" id="JALLKP010000003">
    <property type="protein sequence ID" value="KAK2195950.1"/>
    <property type="molecule type" value="Genomic_DNA"/>
</dbReference>
<feature type="region of interest" description="Disordered" evidence="1">
    <location>
        <begin position="482"/>
        <end position="530"/>
    </location>
</feature>
<dbReference type="Proteomes" id="UP001214638">
    <property type="component" value="Unassembled WGS sequence"/>
</dbReference>
<evidence type="ECO:0000313" key="2">
    <source>
        <dbReference type="EMBL" id="KAK2195950.1"/>
    </source>
</evidence>
<feature type="compositionally biased region" description="Polar residues" evidence="1">
    <location>
        <begin position="404"/>
        <end position="428"/>
    </location>
</feature>
<feature type="region of interest" description="Disordered" evidence="1">
    <location>
        <begin position="272"/>
        <end position="296"/>
    </location>
</feature>
<evidence type="ECO:0000256" key="1">
    <source>
        <dbReference type="SAM" id="MobiDB-lite"/>
    </source>
</evidence>
<gene>
    <name evidence="2" type="ORF">BdWA1_002548</name>
</gene>
<comment type="caution">
    <text evidence="2">The sequence shown here is derived from an EMBL/GenBank/DDBJ whole genome shotgun (WGS) entry which is preliminary data.</text>
</comment>
<evidence type="ECO:0000313" key="3">
    <source>
        <dbReference type="Proteomes" id="UP001214638"/>
    </source>
</evidence>
<proteinExistence type="predicted"/>
<accession>A0AAD9PJD1</accession>
<protein>
    <submittedName>
        <fullName evidence="2">Uncharacterized protein</fullName>
    </submittedName>
</protein>